<dbReference type="Proteomes" id="UP000240830">
    <property type="component" value="Unassembled WGS sequence"/>
</dbReference>
<dbReference type="AlphaFoldDB" id="A0A2H9TKC2"/>
<feature type="region of interest" description="Disordered" evidence="1">
    <location>
        <begin position="61"/>
        <end position="90"/>
    </location>
</feature>
<dbReference type="EMBL" id="MTSL01000135">
    <property type="protein sequence ID" value="PJF18202.1"/>
    <property type="molecule type" value="Genomic_DNA"/>
</dbReference>
<sequence length="201" mass="22392">MDTHLTVLKYPAKRSTLSHKYPTNQSSASTSQLYNSSFSSSSIKDISDSEPIRILFLAGSSSNPSRLSNSSRLSSRSSNPSSSSRIALSSSGSNSIERVSRIEPFRSDHYYARFHSTNDLVSVVPETDQMGSVFLDLGLAPGPKGLCQTPHFKMAWRNPQRNDSAEHNRHSREHRFASFVDNFFNVCPLALLHPLEKLVME</sequence>
<name>A0A2H9TKC2_9FUNG</name>
<protein>
    <submittedName>
        <fullName evidence="2">Uncharacterized protein</fullName>
    </submittedName>
</protein>
<comment type="caution">
    <text evidence="2">The sequence shown here is derived from an EMBL/GenBank/DDBJ whole genome shotgun (WGS) entry which is preliminary data.</text>
</comment>
<evidence type="ECO:0000313" key="3">
    <source>
        <dbReference type="Proteomes" id="UP000240830"/>
    </source>
</evidence>
<evidence type="ECO:0000313" key="2">
    <source>
        <dbReference type="EMBL" id="PJF18202.1"/>
    </source>
</evidence>
<evidence type="ECO:0000256" key="1">
    <source>
        <dbReference type="SAM" id="MobiDB-lite"/>
    </source>
</evidence>
<gene>
    <name evidence="2" type="ORF">PSACC_01983</name>
</gene>
<organism evidence="2 3">
    <name type="scientific">Paramicrosporidium saccamoebae</name>
    <dbReference type="NCBI Taxonomy" id="1246581"/>
    <lineage>
        <taxon>Eukaryota</taxon>
        <taxon>Fungi</taxon>
        <taxon>Fungi incertae sedis</taxon>
        <taxon>Cryptomycota</taxon>
        <taxon>Cryptomycota incertae sedis</taxon>
        <taxon>Paramicrosporidium</taxon>
    </lineage>
</organism>
<accession>A0A2H9TKC2</accession>
<reference evidence="2 3" key="1">
    <citation type="submission" date="2016-10" db="EMBL/GenBank/DDBJ databases">
        <title>The genome of Paramicrosporidium saccamoebae is the missing link in understanding Cryptomycota and Microsporidia evolution.</title>
        <authorList>
            <person name="Quandt C.A."/>
            <person name="Beaudet D."/>
            <person name="Corsaro D."/>
            <person name="Michel R."/>
            <person name="Corradi N."/>
            <person name="James T."/>
        </authorList>
    </citation>
    <scope>NUCLEOTIDE SEQUENCE [LARGE SCALE GENOMIC DNA]</scope>
    <source>
        <strain evidence="2 3">KSL3</strain>
    </source>
</reference>
<keyword evidence="3" id="KW-1185">Reference proteome</keyword>
<proteinExistence type="predicted"/>